<proteinExistence type="predicted"/>
<organism evidence="1">
    <name type="scientific">Synechococcus phage QB2</name>
    <dbReference type="NCBI Taxonomy" id="3159453"/>
    <lineage>
        <taxon>Viruses</taxon>
        <taxon>Duplodnaviria</taxon>
        <taxon>Heunggongvirae</taxon>
        <taxon>Uroviricota</taxon>
        <taxon>Caudoviricetes</taxon>
        <taxon>Pantevenvirales</taxon>
        <taxon>Kyanoviridae</taxon>
    </lineage>
</organism>
<sequence length="64" mass="7490">MLSTLAVLFMHVPSDMLLKCEDYHWLKEGLESSTLFTPAERFDIITRWIEHTEPSCFDNEDAND</sequence>
<dbReference type="EMBL" id="PP861117">
    <property type="protein sequence ID" value="XCH00391.1"/>
    <property type="molecule type" value="Genomic_DNA"/>
</dbReference>
<protein>
    <submittedName>
        <fullName evidence="1">Uncharacterized protein</fullName>
    </submittedName>
</protein>
<evidence type="ECO:0000313" key="1">
    <source>
        <dbReference type="EMBL" id="XCH00391.1"/>
    </source>
</evidence>
<reference evidence="1" key="1">
    <citation type="submission" date="2024-05" db="EMBL/GenBank/DDBJ databases">
        <authorList>
            <person name="Su C."/>
        </authorList>
    </citation>
    <scope>NUCLEOTIDE SEQUENCE</scope>
</reference>
<name>A0AAU8EHU2_9CAUD</name>
<accession>A0AAU8EHU2</accession>